<dbReference type="Pfam" id="PF00778">
    <property type="entry name" value="DIX"/>
    <property type="match status" value="1"/>
</dbReference>
<evidence type="ECO:0000259" key="12">
    <source>
        <dbReference type="PROSITE" id="PS50841"/>
    </source>
</evidence>
<dbReference type="SMART" id="SM00021">
    <property type="entry name" value="DAX"/>
    <property type="match status" value="1"/>
</dbReference>
<dbReference type="PANTHER" id="PTHR10878">
    <property type="entry name" value="SEGMENT POLARITY PROTEIN DISHEVELLED"/>
    <property type="match status" value="1"/>
</dbReference>
<dbReference type="Gene3D" id="2.40.240.130">
    <property type="match status" value="1"/>
</dbReference>
<evidence type="ECO:0000313" key="14">
    <source>
        <dbReference type="Proteomes" id="UP000694427"/>
    </source>
</evidence>
<keyword evidence="14" id="KW-1185">Reference proteome</keyword>
<dbReference type="GO" id="GO:0005829">
    <property type="term" value="C:cytosol"/>
    <property type="evidence" value="ECO:0007669"/>
    <property type="project" value="TreeGrafter"/>
</dbReference>
<keyword evidence="5 9" id="KW-0879">Wnt signaling pathway</keyword>
<evidence type="ECO:0000256" key="1">
    <source>
        <dbReference type="ARBA" id="ARBA00004246"/>
    </source>
</evidence>
<evidence type="ECO:0000256" key="11">
    <source>
        <dbReference type="SAM" id="MobiDB-lite"/>
    </source>
</evidence>
<dbReference type="InterPro" id="IPR015506">
    <property type="entry name" value="Dsh/Dvl-rel"/>
</dbReference>
<dbReference type="PANTHER" id="PTHR10878:SF38">
    <property type="entry name" value="DIXIN-A"/>
    <property type="match status" value="1"/>
</dbReference>
<reference evidence="13" key="1">
    <citation type="submission" date="2025-08" db="UniProtKB">
        <authorList>
            <consortium name="Ensembl"/>
        </authorList>
    </citation>
    <scope>IDENTIFICATION</scope>
</reference>
<reference evidence="13" key="2">
    <citation type="submission" date="2025-09" db="UniProtKB">
        <authorList>
            <consortium name="Ensembl"/>
        </authorList>
    </citation>
    <scope>IDENTIFICATION</scope>
</reference>
<feature type="coiled-coil region" evidence="10">
    <location>
        <begin position="158"/>
        <end position="241"/>
    </location>
</feature>
<dbReference type="Proteomes" id="UP000694427">
    <property type="component" value="Unplaced"/>
</dbReference>
<name>A0A8C1MLE4_CYPCA</name>
<dbReference type="AlphaFoldDB" id="A0A8C1MLE4"/>
<evidence type="ECO:0000256" key="6">
    <source>
        <dbReference type="ARBA" id="ARBA00022949"/>
    </source>
</evidence>
<evidence type="ECO:0000256" key="9">
    <source>
        <dbReference type="PROSITE-ProRule" id="PRU00069"/>
    </source>
</evidence>
<feature type="region of interest" description="Disordered" evidence="11">
    <location>
        <begin position="76"/>
        <end position="99"/>
    </location>
</feature>
<dbReference type="InterPro" id="IPR029071">
    <property type="entry name" value="Ubiquitin-like_domsf"/>
</dbReference>
<feature type="domain" description="DIX" evidence="12">
    <location>
        <begin position="353"/>
        <end position="435"/>
    </location>
</feature>
<dbReference type="FunFam" id="2.40.240.130:FF:000003">
    <property type="entry name" value="Dixin isoform 1"/>
    <property type="match status" value="1"/>
</dbReference>
<accession>A0A8C1MLE4</accession>
<dbReference type="GO" id="GO:0005925">
    <property type="term" value="C:focal adhesion"/>
    <property type="evidence" value="ECO:0007669"/>
    <property type="project" value="UniProtKB-SubCell"/>
</dbReference>
<evidence type="ECO:0000256" key="8">
    <source>
        <dbReference type="ARBA" id="ARBA00060765"/>
    </source>
</evidence>
<comment type="subcellular location">
    <subcellularLocation>
        <location evidence="1">Cell junction</location>
        <location evidence="1">Focal adhesion</location>
    </subcellularLocation>
    <subcellularLocation>
        <location evidence="2">Cytoplasm</location>
    </subcellularLocation>
</comment>
<evidence type="ECO:0000256" key="10">
    <source>
        <dbReference type="SAM" id="Coils"/>
    </source>
</evidence>
<evidence type="ECO:0000256" key="4">
    <source>
        <dbReference type="ARBA" id="ARBA00022490"/>
    </source>
</evidence>
<gene>
    <name evidence="13" type="primary">LOC109103146</name>
</gene>
<evidence type="ECO:0000256" key="5">
    <source>
        <dbReference type="ARBA" id="ARBA00022687"/>
    </source>
</evidence>
<evidence type="ECO:0000313" key="13">
    <source>
        <dbReference type="Ensembl" id="ENSCCRP00010079444.1"/>
    </source>
</evidence>
<dbReference type="InterPro" id="IPR038207">
    <property type="entry name" value="DIX_dom_sf"/>
</dbReference>
<dbReference type="SUPFAM" id="SSF54236">
    <property type="entry name" value="Ubiquitin-like"/>
    <property type="match status" value="1"/>
</dbReference>
<organism evidence="13 14">
    <name type="scientific">Cyprinus carpio</name>
    <name type="common">Common carp</name>
    <dbReference type="NCBI Taxonomy" id="7962"/>
    <lineage>
        <taxon>Eukaryota</taxon>
        <taxon>Metazoa</taxon>
        <taxon>Chordata</taxon>
        <taxon>Craniata</taxon>
        <taxon>Vertebrata</taxon>
        <taxon>Euteleostomi</taxon>
        <taxon>Actinopterygii</taxon>
        <taxon>Neopterygii</taxon>
        <taxon>Teleostei</taxon>
        <taxon>Ostariophysi</taxon>
        <taxon>Cypriniformes</taxon>
        <taxon>Cyprinidae</taxon>
        <taxon>Cyprininae</taxon>
        <taxon>Cyprinus</taxon>
    </lineage>
</organism>
<keyword evidence="4" id="KW-0963">Cytoplasm</keyword>
<dbReference type="Ensembl" id="ENSCCRT00010088132.1">
    <property type="protein sequence ID" value="ENSCCRP00010079444.1"/>
    <property type="gene ID" value="ENSCCRG00010034712.1"/>
</dbReference>
<keyword evidence="3" id="KW-0217">Developmental protein</keyword>
<dbReference type="GO" id="GO:0060070">
    <property type="term" value="P:canonical Wnt signaling pathway"/>
    <property type="evidence" value="ECO:0007669"/>
    <property type="project" value="TreeGrafter"/>
</dbReference>
<comment type="similarity">
    <text evidence="8">Belongs to the DIXDC1 family.</text>
</comment>
<evidence type="ECO:0000256" key="3">
    <source>
        <dbReference type="ARBA" id="ARBA00022473"/>
    </source>
</evidence>
<keyword evidence="7 10" id="KW-0175">Coiled coil</keyword>
<evidence type="ECO:0000256" key="7">
    <source>
        <dbReference type="ARBA" id="ARBA00023054"/>
    </source>
</evidence>
<proteinExistence type="inferred from homology"/>
<protein>
    <submittedName>
        <fullName evidence="13">Dixin-A-like</fullName>
    </submittedName>
</protein>
<sequence length="439" mass="50375">MQQLSSLSSSSPAHTPKEEYIIAKSEDSGELVCNHTEQPQSLGRMFSLLEPTFHTVSICFLYFVVFVSFAEDVVKSSATEPSPGPEHAGKEESSTWEEQLCAQQEHLEKEMQETRKMMTRLQALLLHGSLPEDEQTSTLSFGESTSSEQQLILIRSRLDQSMEESLDLKRELLRYKQEARNLQAIKDALQQRMSVQEDSVLQLKQELLRSSMAREELEGQNVELERKLSEQNRLLSEYKKELGQKDRLLQQQHAKLDDALLRISESYHRRDELQLVRDALRSLRDSFSSHDPQHHTLDMLEQGVASLVDRLHTTENKKRQERKARPDLVLYRESWPSSSKMAHSHSSPVLSAAASTKVLYYTDRSLTPFLVNIPKRLGEVTLQDFKAAVDRHGGFRYHFKSQDPEFGTVKEEVFQDDAVIPGWEGKIVAWVEEDHGEGR</sequence>
<dbReference type="PROSITE" id="PS50841">
    <property type="entry name" value="DIX"/>
    <property type="match status" value="1"/>
</dbReference>
<evidence type="ECO:0000256" key="2">
    <source>
        <dbReference type="ARBA" id="ARBA00004496"/>
    </source>
</evidence>
<keyword evidence="6" id="KW-0965">Cell junction</keyword>
<dbReference type="InterPro" id="IPR001158">
    <property type="entry name" value="DIX"/>
</dbReference>